<proteinExistence type="predicted"/>
<dbReference type="InterPro" id="IPR023997">
    <property type="entry name" value="TonB-dep_OMP_SusC/RagA_CS"/>
</dbReference>
<sequence>MKYIRTKIFVSAAFLVSFLSVNAQEQEDMLFAMSTDSLRNSDNTKIQVAYQKVNKSDLLGGVSYVDVANLMNKNYFSYSLENMQGYVGGWNGSSLWGMDGYEVIIDGIPRDANNVMPSEIEQITFLKSASAIALYGSRGAKGVIYITTKRGKVEDRKIRVQANTGWYVPKSYPKYMGSAEYMTLYNEARVNDGLEATYSADDIYNHASGTNPYRYPNVNMYSSDYLKKAYNYTEGVVEVTGGSEKAQFYTNINLYNEGSLLKYGDAKNDNTTRFSIRGNIDVALNNFIKSFVNANATFYDKHMAIGDFWSAAGSLRPNRIAPLIPISYIDQSNENVWALVNNSNHLIDGKYLLGGTQLNQTNALADLYAAGDSTFTSRQYQFDAGIDVNLGRVLEGLSFKTQFGIDYSTSYSKSYNNSYATYEADWGNFNGEDVILGLTKYGTDKKSGVQNIGGSWNRQTISFSGQFDYKKVIDNTHNISAMLIASGYQRSTSGDYHKTSNANLGLQVDYNYLSKYYLSLSNALVYSARLPEGNRMAFSPSVSLGWRLTGEEFLKDHPVIDDLVLSTSASVLHSDLDISDYYLYQANYNQTDGAWWGWADGNQNRATQSLRGQNNDLSFIKRKEISIGLRSSLWKRMLTVDFSLFSNRMEGLLTQASSLYPGYFVSGWPTSSFLPYLNYNNYDRKGFDFAVNVNKRVDEVDLGFGVSGTYYKSKNARLDETYQYSYQNRTGHPTDGVWGLVSDGFFSDDTDIANSPSQSFGEVKPGDIKYVDQNGDNVIDEKDVVYLGKRYGWQGAPFTLGVNFTAKWNNITFFVLGTGSFGASAMKNSQYYWVFGDRKYSEVVRGRWTEETKETATYPRLTTKSGDNNFRDSDFWLYSTDQFNIARVQVTYDFPKSVFNGTFVNDLSMYVSGSNLLKIAKERKILELNTGGSPQTRFFNIGLKAVF</sequence>
<keyword evidence="1" id="KW-0732">Signal</keyword>
<dbReference type="RefSeq" id="WP_026627549.1">
    <property type="nucleotide sequence ID" value="NZ_JAWZLG010000034.1"/>
</dbReference>
<name>A0A4Y8LET8_9BACT</name>
<protein>
    <submittedName>
        <fullName evidence="3">SusC/RagA family TonB-linked outer membrane protein</fullName>
    </submittedName>
</protein>
<feature type="signal peptide" evidence="1">
    <location>
        <begin position="1"/>
        <end position="23"/>
    </location>
</feature>
<reference evidence="3 4" key="1">
    <citation type="submission" date="2019-03" db="EMBL/GenBank/DDBJ databases">
        <title>San Antonio Military Medical Center submission to MRSN (WRAIR), pending publication.</title>
        <authorList>
            <person name="Blyth D.M."/>
            <person name="Mccarthy S.L."/>
            <person name="Schall S.E."/>
            <person name="Stam J.A."/>
            <person name="Ong A.C."/>
            <person name="Mcgann P.T."/>
        </authorList>
    </citation>
    <scope>NUCLEOTIDE SEQUENCE [LARGE SCALE GENOMIC DNA]</scope>
    <source>
        <strain evidence="3 4">MRSN571793</strain>
    </source>
</reference>
<dbReference type="InterPro" id="IPR012910">
    <property type="entry name" value="Plug_dom"/>
</dbReference>
<dbReference type="STRING" id="1121485.GCA_000426485_00232"/>
<dbReference type="Pfam" id="PF07715">
    <property type="entry name" value="Plug"/>
    <property type="match status" value="1"/>
</dbReference>
<keyword evidence="4" id="KW-1185">Reference proteome</keyword>
<feature type="domain" description="TonB-dependent receptor plug" evidence="2">
    <location>
        <begin position="52"/>
        <end position="143"/>
    </location>
</feature>
<feature type="chain" id="PRO_5021220092" evidence="1">
    <location>
        <begin position="24"/>
        <end position="947"/>
    </location>
</feature>
<comment type="caution">
    <text evidence="3">The sequence shown here is derived from an EMBL/GenBank/DDBJ whole genome shotgun (WGS) entry which is preliminary data.</text>
</comment>
<dbReference type="InterPro" id="IPR037066">
    <property type="entry name" value="Plug_dom_sf"/>
</dbReference>
<evidence type="ECO:0000259" key="2">
    <source>
        <dbReference type="Pfam" id="PF07715"/>
    </source>
</evidence>
<dbReference type="AlphaFoldDB" id="A0A4Y8LET8"/>
<dbReference type="OrthoDB" id="9768177at2"/>
<organism evidence="3 4">
    <name type="scientific">Dysgonomonas capnocytophagoides</name>
    <dbReference type="NCBI Taxonomy" id="45254"/>
    <lineage>
        <taxon>Bacteria</taxon>
        <taxon>Pseudomonadati</taxon>
        <taxon>Bacteroidota</taxon>
        <taxon>Bacteroidia</taxon>
        <taxon>Bacteroidales</taxon>
        <taxon>Dysgonomonadaceae</taxon>
        <taxon>Dysgonomonas</taxon>
    </lineage>
</organism>
<gene>
    <name evidence="3" type="ORF">E2605_02770</name>
</gene>
<dbReference type="NCBIfam" id="TIGR04057">
    <property type="entry name" value="SusC_RagA_signa"/>
    <property type="match status" value="1"/>
</dbReference>
<dbReference type="PROSITE" id="PS00018">
    <property type="entry name" value="EF_HAND_1"/>
    <property type="match status" value="1"/>
</dbReference>
<evidence type="ECO:0000256" key="1">
    <source>
        <dbReference type="SAM" id="SignalP"/>
    </source>
</evidence>
<dbReference type="NCBIfam" id="TIGR04056">
    <property type="entry name" value="OMP_RagA_SusC"/>
    <property type="match status" value="1"/>
</dbReference>
<dbReference type="Gene3D" id="2.170.130.10">
    <property type="entry name" value="TonB-dependent receptor, plug domain"/>
    <property type="match status" value="1"/>
</dbReference>
<evidence type="ECO:0000313" key="3">
    <source>
        <dbReference type="EMBL" id="TFD99026.1"/>
    </source>
</evidence>
<dbReference type="EMBL" id="SOML01000001">
    <property type="protein sequence ID" value="TFD99026.1"/>
    <property type="molecule type" value="Genomic_DNA"/>
</dbReference>
<dbReference type="Proteomes" id="UP000297861">
    <property type="component" value="Unassembled WGS sequence"/>
</dbReference>
<dbReference type="InterPro" id="IPR023996">
    <property type="entry name" value="TonB-dep_OMP_SusC/RagA"/>
</dbReference>
<dbReference type="InterPro" id="IPR018247">
    <property type="entry name" value="EF_Hand_1_Ca_BS"/>
</dbReference>
<accession>A0A4Y8LET8</accession>
<dbReference type="SUPFAM" id="SSF56935">
    <property type="entry name" value="Porins"/>
    <property type="match status" value="1"/>
</dbReference>
<evidence type="ECO:0000313" key="4">
    <source>
        <dbReference type="Proteomes" id="UP000297861"/>
    </source>
</evidence>